<accession>A0ABX7Y4S8</accession>
<protein>
    <submittedName>
        <fullName evidence="1">Uncharacterized protein</fullName>
    </submittedName>
</protein>
<evidence type="ECO:0000313" key="1">
    <source>
        <dbReference type="EMBL" id="QUC08214.1"/>
    </source>
</evidence>
<keyword evidence="2" id="KW-1185">Reference proteome</keyword>
<dbReference type="EMBL" id="CP072384">
    <property type="protein sequence ID" value="QUC08214.1"/>
    <property type="molecule type" value="Genomic_DNA"/>
</dbReference>
<dbReference type="RefSeq" id="WP_212323831.1">
    <property type="nucleotide sequence ID" value="NZ_AP024463.1"/>
</dbReference>
<organism evidence="1 2">
    <name type="scientific">Arachnia rubra</name>
    <dbReference type="NCBI Taxonomy" id="1547448"/>
    <lineage>
        <taxon>Bacteria</taxon>
        <taxon>Bacillati</taxon>
        <taxon>Actinomycetota</taxon>
        <taxon>Actinomycetes</taxon>
        <taxon>Propionibacteriales</taxon>
        <taxon>Propionibacteriaceae</taxon>
        <taxon>Arachnia</taxon>
    </lineage>
</organism>
<reference evidence="1 2" key="1">
    <citation type="submission" date="2021-03" db="EMBL/GenBank/DDBJ databases">
        <title>Human Oral Microbial Genomes.</title>
        <authorList>
            <person name="Johnston C.D."/>
            <person name="Chen T."/>
            <person name="Dewhirst F.E."/>
        </authorList>
    </citation>
    <scope>NUCLEOTIDE SEQUENCE [LARGE SCALE GENOMIC DNA]</scope>
    <source>
        <strain evidence="1 2">DSMZ 100122</strain>
    </source>
</reference>
<evidence type="ECO:0000313" key="2">
    <source>
        <dbReference type="Proteomes" id="UP000678513"/>
    </source>
</evidence>
<sequence length="71" mass="7439">MMTPGQTALVERLRVLLAGEAVVREVSMFGAGRFGVRVFADGGAGGSAAFRLTSTGRPENDALRTMSQLPV</sequence>
<name>A0ABX7Y4S8_9ACTN</name>
<dbReference type="Proteomes" id="UP000678513">
    <property type="component" value="Chromosome"/>
</dbReference>
<gene>
    <name evidence="1" type="ORF">J5A65_00175</name>
</gene>
<proteinExistence type="predicted"/>